<evidence type="ECO:0000313" key="2">
    <source>
        <dbReference type="Proteomes" id="UP000630142"/>
    </source>
</evidence>
<reference evidence="1" key="2">
    <citation type="submission" date="2020-09" db="EMBL/GenBank/DDBJ databases">
        <authorList>
            <person name="Sun Q."/>
            <person name="Kim S."/>
        </authorList>
    </citation>
    <scope>NUCLEOTIDE SEQUENCE</scope>
    <source>
        <strain evidence="1">KCTC 42249</strain>
    </source>
</reference>
<dbReference type="EMBL" id="BMZQ01000006">
    <property type="protein sequence ID" value="GHD23685.1"/>
    <property type="molecule type" value="Genomic_DNA"/>
</dbReference>
<accession>A0A8J3GMY3</accession>
<dbReference type="AlphaFoldDB" id="A0A8J3GMY3"/>
<keyword evidence="2" id="KW-1185">Reference proteome</keyword>
<gene>
    <name evidence="1" type="ORF">GCM10016234_39110</name>
</gene>
<sequence length="321" mass="35823">MLASRSDDRRVADADLTFVFRIKVGVNSSVQQLEWVWNDYDWTVVSVCYDPLRDLRCVLSREGEVNIYGPGGEPDATFQIPEAGVFGKSAKGLGYVNRIRAIGGQLYVCGQSRQLWRSDFNGPHLTSCKWTDLAGAIRQSPPAELPIDAELLDQWLDEHNAVDFVDVDGTGDADIYVVGDEAWHWEGRSWQQICLPNDLPLNAIKMVSPDMVFVAGRGGLLVGNAIDGFSTATSVTTEENFTSIEWFEGKLYLASPAGLHVYDLKTRTIVRCRTRLAPELQDAHSLEARDGVLWSFGLKDIARFDGYAWVRIDHPDNSPIR</sequence>
<comment type="caution">
    <text evidence="1">The sequence shown here is derived from an EMBL/GenBank/DDBJ whole genome shotgun (WGS) entry which is preliminary data.</text>
</comment>
<protein>
    <submittedName>
        <fullName evidence="1">Uncharacterized protein</fullName>
    </submittedName>
</protein>
<name>A0A8J3GMY3_9HYPH</name>
<proteinExistence type="predicted"/>
<dbReference type="SUPFAM" id="SSF63825">
    <property type="entry name" value="YWTD domain"/>
    <property type="match status" value="1"/>
</dbReference>
<dbReference type="Proteomes" id="UP000630142">
    <property type="component" value="Unassembled WGS sequence"/>
</dbReference>
<reference evidence="1" key="1">
    <citation type="journal article" date="2014" name="Int. J. Syst. Evol. Microbiol.">
        <title>Complete genome sequence of Corynebacterium casei LMG S-19264T (=DSM 44701T), isolated from a smear-ripened cheese.</title>
        <authorList>
            <consortium name="US DOE Joint Genome Institute (JGI-PGF)"/>
            <person name="Walter F."/>
            <person name="Albersmeier A."/>
            <person name="Kalinowski J."/>
            <person name="Ruckert C."/>
        </authorList>
    </citation>
    <scope>NUCLEOTIDE SEQUENCE</scope>
    <source>
        <strain evidence="1">KCTC 42249</strain>
    </source>
</reference>
<organism evidence="1 2">
    <name type="scientific">Tianweitania populi</name>
    <dbReference type="NCBI Taxonomy" id="1607949"/>
    <lineage>
        <taxon>Bacteria</taxon>
        <taxon>Pseudomonadati</taxon>
        <taxon>Pseudomonadota</taxon>
        <taxon>Alphaproteobacteria</taxon>
        <taxon>Hyphomicrobiales</taxon>
        <taxon>Phyllobacteriaceae</taxon>
        <taxon>Tianweitania</taxon>
    </lineage>
</organism>
<evidence type="ECO:0000313" key="1">
    <source>
        <dbReference type="EMBL" id="GHD23685.1"/>
    </source>
</evidence>